<reference evidence="5 6" key="1">
    <citation type="submission" date="2019-11" db="EMBL/GenBank/DDBJ databases">
        <authorList>
            <person name="Li X.-J."/>
            <person name="Feng X.-M."/>
        </authorList>
    </citation>
    <scope>NUCLEOTIDE SEQUENCE [LARGE SCALE GENOMIC DNA]</scope>
    <source>
        <strain evidence="5 6">XMNu-373</strain>
    </source>
</reference>
<dbReference type="PANTHER" id="PTHR43464:SF19">
    <property type="entry name" value="UBIQUINONE BIOSYNTHESIS O-METHYLTRANSFERASE, MITOCHONDRIAL"/>
    <property type="match status" value="1"/>
</dbReference>
<organism evidence="5 6">
    <name type="scientific">Phytoactinopolyspora mesophila</name>
    <dbReference type="NCBI Taxonomy" id="2650750"/>
    <lineage>
        <taxon>Bacteria</taxon>
        <taxon>Bacillati</taxon>
        <taxon>Actinomycetota</taxon>
        <taxon>Actinomycetes</taxon>
        <taxon>Jiangellales</taxon>
        <taxon>Jiangellaceae</taxon>
        <taxon>Phytoactinopolyspora</taxon>
    </lineage>
</organism>
<dbReference type="Pfam" id="PF13649">
    <property type="entry name" value="Methyltransf_25"/>
    <property type="match status" value="1"/>
</dbReference>
<dbReference type="InterPro" id="IPR041698">
    <property type="entry name" value="Methyltransf_25"/>
</dbReference>
<evidence type="ECO:0000259" key="4">
    <source>
        <dbReference type="Pfam" id="PF13649"/>
    </source>
</evidence>
<feature type="domain" description="Methyltransferase" evidence="4">
    <location>
        <begin position="46"/>
        <end position="136"/>
    </location>
</feature>
<dbReference type="PANTHER" id="PTHR43464">
    <property type="entry name" value="METHYLTRANSFERASE"/>
    <property type="match status" value="1"/>
</dbReference>
<sequence>MSVARVRDAYAARAGEYIAVVGSIEHAADQDREYVLAWARGVGGHIIDVGCGPGQWTNYLRERGVDVEGVDPVPEFIDDARRRYPDAAYRIGHADRLDVEDASLGGVLSWYSLIHTDPDEIDALLTEFARAIRPGGGLAVGFFEGPEPAPFDHAVTTAYFWPVDLLSSRIEQAGFVVSDTQTRTDPGRRRHGAITALRRH</sequence>
<dbReference type="Proteomes" id="UP000460435">
    <property type="component" value="Unassembled WGS sequence"/>
</dbReference>
<dbReference type="SUPFAM" id="SSF53335">
    <property type="entry name" value="S-adenosyl-L-methionine-dependent methyltransferases"/>
    <property type="match status" value="1"/>
</dbReference>
<dbReference type="GO" id="GO:0008168">
    <property type="term" value="F:methyltransferase activity"/>
    <property type="evidence" value="ECO:0007669"/>
    <property type="project" value="UniProtKB-KW"/>
</dbReference>
<evidence type="ECO:0000256" key="2">
    <source>
        <dbReference type="ARBA" id="ARBA00022679"/>
    </source>
</evidence>
<keyword evidence="3" id="KW-0949">S-adenosyl-L-methionine</keyword>
<dbReference type="GO" id="GO:0032259">
    <property type="term" value="P:methylation"/>
    <property type="evidence" value="ECO:0007669"/>
    <property type="project" value="UniProtKB-KW"/>
</dbReference>
<dbReference type="CDD" id="cd02440">
    <property type="entry name" value="AdoMet_MTases"/>
    <property type="match status" value="1"/>
</dbReference>
<name>A0A7K3M977_9ACTN</name>
<proteinExistence type="predicted"/>
<keyword evidence="1 5" id="KW-0489">Methyltransferase</keyword>
<evidence type="ECO:0000256" key="3">
    <source>
        <dbReference type="ARBA" id="ARBA00022691"/>
    </source>
</evidence>
<keyword evidence="2 5" id="KW-0808">Transferase</keyword>
<dbReference type="Gene3D" id="3.40.50.150">
    <property type="entry name" value="Vaccinia Virus protein VP39"/>
    <property type="match status" value="1"/>
</dbReference>
<protein>
    <submittedName>
        <fullName evidence="5">Methyltransferase domain-containing protein</fullName>
    </submittedName>
</protein>
<evidence type="ECO:0000313" key="5">
    <source>
        <dbReference type="EMBL" id="NDL59502.1"/>
    </source>
</evidence>
<dbReference type="EMBL" id="WLZY01000007">
    <property type="protein sequence ID" value="NDL59502.1"/>
    <property type="molecule type" value="Genomic_DNA"/>
</dbReference>
<comment type="caution">
    <text evidence="5">The sequence shown here is derived from an EMBL/GenBank/DDBJ whole genome shotgun (WGS) entry which is preliminary data.</text>
</comment>
<evidence type="ECO:0000256" key="1">
    <source>
        <dbReference type="ARBA" id="ARBA00022603"/>
    </source>
</evidence>
<evidence type="ECO:0000313" key="6">
    <source>
        <dbReference type="Proteomes" id="UP000460435"/>
    </source>
</evidence>
<dbReference type="AlphaFoldDB" id="A0A7K3M977"/>
<gene>
    <name evidence="5" type="ORF">F7O44_20735</name>
</gene>
<dbReference type="InterPro" id="IPR029063">
    <property type="entry name" value="SAM-dependent_MTases_sf"/>
</dbReference>
<dbReference type="RefSeq" id="WP_162452176.1">
    <property type="nucleotide sequence ID" value="NZ_WLZY01000007.1"/>
</dbReference>
<keyword evidence="6" id="KW-1185">Reference proteome</keyword>
<accession>A0A7K3M977</accession>